<dbReference type="STRING" id="288768.SAMEA3906486_00249"/>
<dbReference type="GO" id="GO:0015833">
    <property type="term" value="P:peptide transport"/>
    <property type="evidence" value="ECO:0007669"/>
    <property type="project" value="InterPro"/>
</dbReference>
<dbReference type="SMART" id="SM00382">
    <property type="entry name" value="AAA"/>
    <property type="match status" value="1"/>
</dbReference>
<dbReference type="Pfam" id="PF08352">
    <property type="entry name" value="oligo_HPY"/>
    <property type="match status" value="1"/>
</dbReference>
<dbReference type="EC" id="3.6.3.-" evidence="9"/>
<keyword evidence="3" id="KW-0813">Transport</keyword>
<evidence type="ECO:0000256" key="4">
    <source>
        <dbReference type="ARBA" id="ARBA00022475"/>
    </source>
</evidence>
<dbReference type="Gene3D" id="3.40.50.300">
    <property type="entry name" value="P-loop containing nucleotide triphosphate hydrolases"/>
    <property type="match status" value="1"/>
</dbReference>
<dbReference type="GO" id="GO:0005886">
    <property type="term" value="C:plasma membrane"/>
    <property type="evidence" value="ECO:0007669"/>
    <property type="project" value="UniProtKB-SubCell"/>
</dbReference>
<evidence type="ECO:0000313" key="12">
    <source>
        <dbReference type="Proteomes" id="UP000077037"/>
    </source>
</evidence>
<evidence type="ECO:0000256" key="3">
    <source>
        <dbReference type="ARBA" id="ARBA00022448"/>
    </source>
</evidence>
<comment type="subcellular location">
    <subcellularLocation>
        <location evidence="1">Cell inner membrane</location>
        <topology evidence="1">Peripheral membrane protein</topology>
    </subcellularLocation>
</comment>
<dbReference type="OrthoDB" id="9802772at2"/>
<evidence type="ECO:0000256" key="1">
    <source>
        <dbReference type="ARBA" id="ARBA00004417"/>
    </source>
</evidence>
<gene>
    <name evidence="9" type="primary">gsiA_1</name>
    <name evidence="9" type="ORF">SAMEA1982600_00024</name>
    <name evidence="10" type="ORF">SAMEA3906486_00249</name>
</gene>
<evidence type="ECO:0000256" key="5">
    <source>
        <dbReference type="ARBA" id="ARBA00022741"/>
    </source>
</evidence>
<comment type="similarity">
    <text evidence="2">Belongs to the ABC transporter superfamily.</text>
</comment>
<accession>A0A146AET9</accession>
<dbReference type="NCBIfam" id="TIGR01727">
    <property type="entry name" value="oligo_HPY"/>
    <property type="match status" value="1"/>
</dbReference>
<keyword evidence="4" id="KW-1003">Cell membrane</keyword>
<dbReference type="EMBL" id="FKIF01000001">
    <property type="protein sequence ID" value="SAI65506.1"/>
    <property type="molecule type" value="Genomic_DNA"/>
</dbReference>
<keyword evidence="11" id="KW-1185">Reference proteome</keyword>
<keyword evidence="7" id="KW-0472">Membrane</keyword>
<dbReference type="PANTHER" id="PTHR43297:SF2">
    <property type="entry name" value="DIPEPTIDE TRANSPORT ATP-BINDING PROTEIN DPPD"/>
    <property type="match status" value="1"/>
</dbReference>
<evidence type="ECO:0000256" key="2">
    <source>
        <dbReference type="ARBA" id="ARBA00005417"/>
    </source>
</evidence>
<dbReference type="CDD" id="cd03257">
    <property type="entry name" value="ABC_NikE_OppD_transporters"/>
    <property type="match status" value="1"/>
</dbReference>
<dbReference type="Proteomes" id="UP000077037">
    <property type="component" value="Unassembled WGS sequence"/>
</dbReference>
<dbReference type="InterPro" id="IPR003593">
    <property type="entry name" value="AAA+_ATPase"/>
</dbReference>
<organism evidence="9 12">
    <name type="scientific">Bordetella ansorpii</name>
    <dbReference type="NCBI Taxonomy" id="288768"/>
    <lineage>
        <taxon>Bacteria</taxon>
        <taxon>Pseudomonadati</taxon>
        <taxon>Pseudomonadota</taxon>
        <taxon>Betaproteobacteria</taxon>
        <taxon>Burkholderiales</taxon>
        <taxon>Alcaligenaceae</taxon>
        <taxon>Bordetella</taxon>
    </lineage>
</organism>
<evidence type="ECO:0000256" key="6">
    <source>
        <dbReference type="ARBA" id="ARBA00022840"/>
    </source>
</evidence>
<name>A0A146AET9_9BORD</name>
<keyword evidence="6 9" id="KW-0067">ATP-binding</keyword>
<evidence type="ECO:0000313" key="9">
    <source>
        <dbReference type="EMBL" id="CZZ87461.1"/>
    </source>
</evidence>
<dbReference type="InterPro" id="IPR013563">
    <property type="entry name" value="Oligopep_ABC_C"/>
</dbReference>
<evidence type="ECO:0000313" key="10">
    <source>
        <dbReference type="EMBL" id="SAI65506.1"/>
    </source>
</evidence>
<sequence>MTASTVQHDNALLQVQALRVEFQTRRGRAAVLNGVDFEVRRGQTLCIVGESGCGKSMTALAMLRLIPTPPGRIAGGHVRYDGNDLLELAETDMRAIRGNRISMIFQEPMTALNPVFSVGDQIGESLRRHQGAGGRQARQQAIELLRAVGIPAPERRVEEYPHQLSGGMRQRVMIAMALACEPDILIADEPTTALDVTVQAQIFDLLRDLQARRNTAIVLITHDMGAVAEMADRVIVMYAGRVVEQGSVDEVLGAPSHPYTQGLIACLPELGASRQDTRTELAEIPGMVPSLWELGEGCAFRERCPHAMPRCARQIPPMIADAGGHGAACWLKETPQ</sequence>
<dbReference type="RefSeq" id="WP_066122662.1">
    <property type="nucleotide sequence ID" value="NZ_FKBS01000002.1"/>
</dbReference>
<dbReference type="EMBL" id="FKBS01000002">
    <property type="protein sequence ID" value="CZZ87461.1"/>
    <property type="molecule type" value="Genomic_DNA"/>
</dbReference>
<dbReference type="PANTHER" id="PTHR43297">
    <property type="entry name" value="OLIGOPEPTIDE TRANSPORT ATP-BINDING PROTEIN APPD"/>
    <property type="match status" value="1"/>
</dbReference>
<evidence type="ECO:0000259" key="8">
    <source>
        <dbReference type="PROSITE" id="PS50893"/>
    </source>
</evidence>
<protein>
    <submittedName>
        <fullName evidence="9">Oligopeptide ABC transporter ATP-binding protein</fullName>
        <ecNumber evidence="9">3.6.3.-</ecNumber>
    </submittedName>
</protein>
<feature type="domain" description="ABC transporter" evidence="8">
    <location>
        <begin position="15"/>
        <end position="264"/>
    </location>
</feature>
<dbReference type="GO" id="GO:0016887">
    <property type="term" value="F:ATP hydrolysis activity"/>
    <property type="evidence" value="ECO:0007669"/>
    <property type="project" value="InterPro"/>
</dbReference>
<evidence type="ECO:0000256" key="7">
    <source>
        <dbReference type="ARBA" id="ARBA00023136"/>
    </source>
</evidence>
<keyword evidence="5" id="KW-0547">Nucleotide-binding</keyword>
<keyword evidence="9" id="KW-0378">Hydrolase</keyword>
<dbReference type="GO" id="GO:0005524">
    <property type="term" value="F:ATP binding"/>
    <property type="evidence" value="ECO:0007669"/>
    <property type="project" value="UniProtKB-KW"/>
</dbReference>
<dbReference type="InterPro" id="IPR017871">
    <property type="entry name" value="ABC_transporter-like_CS"/>
</dbReference>
<dbReference type="FunFam" id="3.40.50.300:FF:000016">
    <property type="entry name" value="Oligopeptide ABC transporter ATP-binding component"/>
    <property type="match status" value="1"/>
</dbReference>
<evidence type="ECO:0000313" key="11">
    <source>
        <dbReference type="Proteomes" id="UP000076848"/>
    </source>
</evidence>
<dbReference type="Proteomes" id="UP000076848">
    <property type="component" value="Unassembled WGS sequence"/>
</dbReference>
<dbReference type="Pfam" id="PF00005">
    <property type="entry name" value="ABC_tran"/>
    <property type="match status" value="1"/>
</dbReference>
<dbReference type="InterPro" id="IPR050388">
    <property type="entry name" value="ABC_Ni/Peptide_Import"/>
</dbReference>
<dbReference type="AlphaFoldDB" id="A0A146AET9"/>
<reference evidence="9 12" key="1">
    <citation type="submission" date="2016-03" db="EMBL/GenBank/DDBJ databases">
        <authorList>
            <consortium name="Pathogen Informatics"/>
        </authorList>
    </citation>
    <scope>NUCLEOTIDE SEQUENCE [LARGE SCALE GENOMIC DNA]</scope>
    <source>
        <strain evidence="10 11">H050680373</strain>
        <strain evidence="9 12">NCTC13364</strain>
    </source>
</reference>
<dbReference type="GO" id="GO:0055085">
    <property type="term" value="P:transmembrane transport"/>
    <property type="evidence" value="ECO:0007669"/>
    <property type="project" value="UniProtKB-ARBA"/>
</dbReference>
<dbReference type="PROSITE" id="PS50893">
    <property type="entry name" value="ABC_TRANSPORTER_2"/>
    <property type="match status" value="1"/>
</dbReference>
<dbReference type="PROSITE" id="PS00211">
    <property type="entry name" value="ABC_TRANSPORTER_1"/>
    <property type="match status" value="1"/>
</dbReference>
<dbReference type="InterPro" id="IPR027417">
    <property type="entry name" value="P-loop_NTPase"/>
</dbReference>
<dbReference type="SUPFAM" id="SSF52540">
    <property type="entry name" value="P-loop containing nucleoside triphosphate hydrolases"/>
    <property type="match status" value="1"/>
</dbReference>
<proteinExistence type="inferred from homology"/>
<dbReference type="InterPro" id="IPR003439">
    <property type="entry name" value="ABC_transporter-like_ATP-bd"/>
</dbReference>